<keyword evidence="1" id="KW-0175">Coiled coil</keyword>
<gene>
    <name evidence="2" type="ordered locus">Hore_11440</name>
</gene>
<feature type="coiled-coil region" evidence="1">
    <location>
        <begin position="2"/>
        <end position="29"/>
    </location>
</feature>
<accession>B8CX77</accession>
<dbReference type="RefSeq" id="WP_012636081.1">
    <property type="nucleotide sequence ID" value="NC_011899.1"/>
</dbReference>
<feature type="coiled-coil region" evidence="1">
    <location>
        <begin position="77"/>
        <end position="132"/>
    </location>
</feature>
<dbReference type="EMBL" id="CP001098">
    <property type="protein sequence ID" value="ACL69896.1"/>
    <property type="molecule type" value="Genomic_DNA"/>
</dbReference>
<evidence type="ECO:0000256" key="1">
    <source>
        <dbReference type="SAM" id="Coils"/>
    </source>
</evidence>
<evidence type="ECO:0000313" key="2">
    <source>
        <dbReference type="EMBL" id="ACL69896.1"/>
    </source>
</evidence>
<keyword evidence="3" id="KW-1185">Reference proteome</keyword>
<proteinExistence type="predicted"/>
<dbReference type="Proteomes" id="UP000000719">
    <property type="component" value="Chromosome"/>
</dbReference>
<sequence length="276" mass="31421">MSKDLKQYLKKLEQQEKELFDDYEKTNDIDMDIEKEFSLEGLITFKYFKKIIFLLKKKVILELVHLPKVDTKLDNIIDLLETKVELEEDIIDRLDTKIELEEDIIERLDTKIELEEDIVDRLDTIIEQLEVKIGLETEQPEVDCECAVVGIGTGQVVQGQDTGTLNISVCEDCTIDNSFFMITILNPEGMPLRRINSVTFETEECDLTDGDGTVTITGTAEVRVGQGTTRLQDFTLVLDVEDFNVTSFTITTDNVTREVENIPPGDIVVEEICNSL</sequence>
<evidence type="ECO:0000313" key="3">
    <source>
        <dbReference type="Proteomes" id="UP000000719"/>
    </source>
</evidence>
<protein>
    <submittedName>
        <fullName evidence="2">Uncharacterized protein</fullName>
    </submittedName>
</protein>
<name>B8CX77_HALOH</name>
<dbReference type="AlphaFoldDB" id="B8CX77"/>
<reference evidence="2 3" key="1">
    <citation type="journal article" date="2009" name="PLoS ONE">
        <title>Genome analysis of the anaerobic thermohalophilic bacterium Halothermothrix orenii.</title>
        <authorList>
            <person name="Mavromatis K."/>
            <person name="Ivanova N."/>
            <person name="Anderson I."/>
            <person name="Lykidis A."/>
            <person name="Hooper S.D."/>
            <person name="Sun H."/>
            <person name="Kunin V."/>
            <person name="Lapidus A."/>
            <person name="Hugenholtz P."/>
            <person name="Patel B."/>
            <person name="Kyrpides N.C."/>
        </authorList>
    </citation>
    <scope>NUCLEOTIDE SEQUENCE [LARGE SCALE GENOMIC DNA]</scope>
    <source>
        <strain evidence="3">H 168 / OCM 544 / DSM 9562</strain>
    </source>
</reference>
<organism evidence="2 3">
    <name type="scientific">Halothermothrix orenii (strain H 168 / OCM 544 / DSM 9562)</name>
    <dbReference type="NCBI Taxonomy" id="373903"/>
    <lineage>
        <taxon>Bacteria</taxon>
        <taxon>Bacillati</taxon>
        <taxon>Bacillota</taxon>
        <taxon>Clostridia</taxon>
        <taxon>Halanaerobiales</taxon>
        <taxon>Halothermotrichaceae</taxon>
        <taxon>Halothermothrix</taxon>
    </lineage>
</organism>
<dbReference type="KEGG" id="hor:Hore_11440"/>
<dbReference type="HOGENOM" id="CLU_1007491_0_0_9"/>